<keyword evidence="2" id="KW-1185">Reference proteome</keyword>
<evidence type="ECO:0000313" key="1">
    <source>
        <dbReference type="EMBL" id="PBK64636.1"/>
    </source>
</evidence>
<dbReference type="EMBL" id="KZ293450">
    <property type="protein sequence ID" value="PBK64636.1"/>
    <property type="molecule type" value="Genomic_DNA"/>
</dbReference>
<sequence length="407" mass="46802">MVLTRPPSLNRCRFQSKGFTLVENPLYHPPCATLGIEGVLIRLNATLGTSHTLDTPSLSSLLNDCIERNDDFGTAYGRLRPVWYTKSWSTIRDELHRREKEDKERRQKALVGNRIIDPSVSPRHVWDLYSNRVLPSWSCTFRDSGRAWGLSPISHAWADEKDHVDVWTPINGKEWPVPIPKDANLNLIRIEMLNLGIEYTWLDVLCLRQKGGLKEDLHVEEWKLDVPTIGEAYHHVTHAKLTVIYLGRLGRPFSLKAEDLYSGRSWLRRAWTLPETRSISGHRIFAGDTSYGPLHVESEDEDKASTYQKKLELLKAASHNIENVEYSEMKRRTDAEHYFPYVTISALTEINRKEPLSIDIPLQREYAGRKPVIWSSLADTRYEGVDELFHQLNTTLGTSYKLTNSLT</sequence>
<accession>A0A2H3BNK5</accession>
<dbReference type="Proteomes" id="UP000218334">
    <property type="component" value="Unassembled WGS sequence"/>
</dbReference>
<organism evidence="1 2">
    <name type="scientific">Armillaria solidipes</name>
    <dbReference type="NCBI Taxonomy" id="1076256"/>
    <lineage>
        <taxon>Eukaryota</taxon>
        <taxon>Fungi</taxon>
        <taxon>Dikarya</taxon>
        <taxon>Basidiomycota</taxon>
        <taxon>Agaricomycotina</taxon>
        <taxon>Agaricomycetes</taxon>
        <taxon>Agaricomycetidae</taxon>
        <taxon>Agaricales</taxon>
        <taxon>Marasmiineae</taxon>
        <taxon>Physalacriaceae</taxon>
        <taxon>Armillaria</taxon>
    </lineage>
</organism>
<name>A0A2H3BNK5_9AGAR</name>
<gene>
    <name evidence="1" type="ORF">ARMSODRAFT_978889</name>
</gene>
<evidence type="ECO:0008006" key="3">
    <source>
        <dbReference type="Google" id="ProtNLM"/>
    </source>
</evidence>
<dbReference type="AlphaFoldDB" id="A0A2H3BNK5"/>
<reference evidence="2" key="1">
    <citation type="journal article" date="2017" name="Nat. Ecol. Evol.">
        <title>Genome expansion and lineage-specific genetic innovations in the forest pathogenic fungi Armillaria.</title>
        <authorList>
            <person name="Sipos G."/>
            <person name="Prasanna A.N."/>
            <person name="Walter M.C."/>
            <person name="O'Connor E."/>
            <person name="Balint B."/>
            <person name="Krizsan K."/>
            <person name="Kiss B."/>
            <person name="Hess J."/>
            <person name="Varga T."/>
            <person name="Slot J."/>
            <person name="Riley R."/>
            <person name="Boka B."/>
            <person name="Rigling D."/>
            <person name="Barry K."/>
            <person name="Lee J."/>
            <person name="Mihaltcheva S."/>
            <person name="LaButti K."/>
            <person name="Lipzen A."/>
            <person name="Waldron R."/>
            <person name="Moloney N.M."/>
            <person name="Sperisen C."/>
            <person name="Kredics L."/>
            <person name="Vagvoelgyi C."/>
            <person name="Patrignani A."/>
            <person name="Fitzpatrick D."/>
            <person name="Nagy I."/>
            <person name="Doyle S."/>
            <person name="Anderson J.B."/>
            <person name="Grigoriev I.V."/>
            <person name="Gueldener U."/>
            <person name="Muensterkoetter M."/>
            <person name="Nagy L.G."/>
        </authorList>
    </citation>
    <scope>NUCLEOTIDE SEQUENCE [LARGE SCALE GENOMIC DNA]</scope>
    <source>
        <strain evidence="2">28-4</strain>
    </source>
</reference>
<protein>
    <recommendedName>
        <fullName evidence="3">Heterokaryon incompatibility domain-containing protein</fullName>
    </recommendedName>
</protein>
<proteinExistence type="predicted"/>
<evidence type="ECO:0000313" key="2">
    <source>
        <dbReference type="Proteomes" id="UP000218334"/>
    </source>
</evidence>